<evidence type="ECO:0008006" key="5">
    <source>
        <dbReference type="Google" id="ProtNLM"/>
    </source>
</evidence>
<dbReference type="AlphaFoldDB" id="A0A0B2PFA2"/>
<dbReference type="InterPro" id="IPR025724">
    <property type="entry name" value="GAG-pre-integrase_dom"/>
</dbReference>
<sequence length="484" mass="54114">FSTNSANPYYLHPNENPALVLVSPSLTAKNYHTWSRSMHIALISKNKDKFIDGSLPKPPVSDPLYAPWIRCNTMVLAWIHRSISDSIAKSVLWIDTAAGVWKNLRIRFSQSDIFRISDLQEDLYRFRQGTLDVSDYFTQLKIYWDELENYRPIPHCKCSIPCSCGGIDSVRVYREQDYVIRFLKGLNDRFSHSKSQIMMMNPLPDIDHVFSLVIQQEREMLGSNSDSVSEATSDSAMAMQVNSNQSNFNGKGGYYNKGKGSSKGGNRVCTHCGKTNHIVDNCFEKIGYPPGYKTNKSKNSSSSSQANNTSNASALESTQQGSSAQSSFQFTQEMYQGILEALQQSKVGSQPKANLVTTSPFALHSPSSNPNGKNPSLWILDTASTNNCHLSFTTDLCKILQNHSLETIGTAKLQRGLYVIDTADMIRSCNSISSHSFELWHSRLGHVSNSGMQAISKQFPFIPCKNNMSPCDSCHFSKQKRLPF</sequence>
<dbReference type="PANTHER" id="PTHR37610:SF55">
    <property type="entry name" value="RETROTRANSPOSON COPIA-LIKE N-TERMINAL DOMAIN-CONTAINING PROTEIN"/>
    <property type="match status" value="1"/>
</dbReference>
<evidence type="ECO:0000259" key="3">
    <source>
        <dbReference type="Pfam" id="PF14244"/>
    </source>
</evidence>
<feature type="region of interest" description="Disordered" evidence="1">
    <location>
        <begin position="294"/>
        <end position="326"/>
    </location>
</feature>
<accession>A0A0B2PFA2</accession>
<organism evidence="4">
    <name type="scientific">Glycine soja</name>
    <name type="common">Wild soybean</name>
    <dbReference type="NCBI Taxonomy" id="3848"/>
    <lineage>
        <taxon>Eukaryota</taxon>
        <taxon>Viridiplantae</taxon>
        <taxon>Streptophyta</taxon>
        <taxon>Embryophyta</taxon>
        <taxon>Tracheophyta</taxon>
        <taxon>Spermatophyta</taxon>
        <taxon>Magnoliopsida</taxon>
        <taxon>eudicotyledons</taxon>
        <taxon>Gunneridae</taxon>
        <taxon>Pentapetalae</taxon>
        <taxon>rosids</taxon>
        <taxon>fabids</taxon>
        <taxon>Fabales</taxon>
        <taxon>Fabaceae</taxon>
        <taxon>Papilionoideae</taxon>
        <taxon>50 kb inversion clade</taxon>
        <taxon>NPAAA clade</taxon>
        <taxon>indigoferoid/millettioid clade</taxon>
        <taxon>Phaseoleae</taxon>
        <taxon>Glycine</taxon>
        <taxon>Glycine subgen. Soja</taxon>
    </lineage>
</organism>
<dbReference type="Proteomes" id="UP000053555">
    <property type="component" value="Unassembled WGS sequence"/>
</dbReference>
<dbReference type="InterPro" id="IPR029472">
    <property type="entry name" value="Copia-like_N"/>
</dbReference>
<dbReference type="Pfam" id="PF14244">
    <property type="entry name" value="Retrotran_gag_3"/>
    <property type="match status" value="1"/>
</dbReference>
<dbReference type="PANTHER" id="PTHR37610">
    <property type="entry name" value="CCHC-TYPE DOMAIN-CONTAINING PROTEIN"/>
    <property type="match status" value="1"/>
</dbReference>
<gene>
    <name evidence="4" type="ORF">glysoja_045923</name>
</gene>
<reference evidence="4" key="1">
    <citation type="submission" date="2014-07" db="EMBL/GenBank/DDBJ databases">
        <title>Identification of a novel salt tolerance gene in wild soybean by whole-genome sequencing.</title>
        <authorList>
            <person name="Lam H.-M."/>
            <person name="Qi X."/>
            <person name="Li M.-W."/>
            <person name="Liu X."/>
            <person name="Xie M."/>
            <person name="Ni M."/>
            <person name="Xu X."/>
        </authorList>
    </citation>
    <scope>NUCLEOTIDE SEQUENCE [LARGE SCALE GENOMIC DNA]</scope>
    <source>
        <tissue evidence="4">Root</tissue>
    </source>
</reference>
<feature type="non-terminal residue" evidence="4">
    <location>
        <position position="1"/>
    </location>
</feature>
<feature type="domain" description="Retrotransposon Copia-like N-terminal" evidence="3">
    <location>
        <begin position="12"/>
        <end position="59"/>
    </location>
</feature>
<feature type="non-terminal residue" evidence="4">
    <location>
        <position position="484"/>
    </location>
</feature>
<evidence type="ECO:0000259" key="2">
    <source>
        <dbReference type="Pfam" id="PF13976"/>
    </source>
</evidence>
<protein>
    <recommendedName>
        <fullName evidence="5">Retrovirus-related Pol polyprotein from transposon TNT 1-94</fullName>
    </recommendedName>
</protein>
<dbReference type="EMBL" id="KN666403">
    <property type="protein sequence ID" value="KHN07990.1"/>
    <property type="molecule type" value="Genomic_DNA"/>
</dbReference>
<feature type="domain" description="GAG-pre-integrase" evidence="2">
    <location>
        <begin position="416"/>
        <end position="479"/>
    </location>
</feature>
<proteinExistence type="predicted"/>
<dbReference type="Pfam" id="PF13976">
    <property type="entry name" value="gag_pre-integrs"/>
    <property type="match status" value="1"/>
</dbReference>
<evidence type="ECO:0000313" key="4">
    <source>
        <dbReference type="EMBL" id="KHN07990.1"/>
    </source>
</evidence>
<name>A0A0B2PFA2_GLYSO</name>
<evidence type="ECO:0000256" key="1">
    <source>
        <dbReference type="SAM" id="MobiDB-lite"/>
    </source>
</evidence>